<feature type="region of interest" description="Disordered" evidence="1">
    <location>
        <begin position="71"/>
        <end position="124"/>
    </location>
</feature>
<feature type="region of interest" description="Disordered" evidence="1">
    <location>
        <begin position="1"/>
        <end position="38"/>
    </location>
</feature>
<feature type="compositionally biased region" description="Basic residues" evidence="1">
    <location>
        <begin position="102"/>
        <end position="118"/>
    </location>
</feature>
<evidence type="ECO:0000313" key="3">
    <source>
        <dbReference type="Proteomes" id="UP000652761"/>
    </source>
</evidence>
<comment type="caution">
    <text evidence="2">The sequence shown here is derived from an EMBL/GenBank/DDBJ whole genome shotgun (WGS) entry which is preliminary data.</text>
</comment>
<evidence type="ECO:0000313" key="2">
    <source>
        <dbReference type="EMBL" id="MQM05853.1"/>
    </source>
</evidence>
<reference evidence="2" key="1">
    <citation type="submission" date="2017-07" db="EMBL/GenBank/DDBJ databases">
        <title>Taro Niue Genome Assembly and Annotation.</title>
        <authorList>
            <person name="Atibalentja N."/>
            <person name="Keating K."/>
            <person name="Fields C.J."/>
        </authorList>
    </citation>
    <scope>NUCLEOTIDE SEQUENCE</scope>
    <source>
        <strain evidence="2">Niue_2</strain>
        <tissue evidence="2">Leaf</tissue>
    </source>
</reference>
<organism evidence="2 3">
    <name type="scientific">Colocasia esculenta</name>
    <name type="common">Wild taro</name>
    <name type="synonym">Arum esculentum</name>
    <dbReference type="NCBI Taxonomy" id="4460"/>
    <lineage>
        <taxon>Eukaryota</taxon>
        <taxon>Viridiplantae</taxon>
        <taxon>Streptophyta</taxon>
        <taxon>Embryophyta</taxon>
        <taxon>Tracheophyta</taxon>
        <taxon>Spermatophyta</taxon>
        <taxon>Magnoliopsida</taxon>
        <taxon>Liliopsida</taxon>
        <taxon>Araceae</taxon>
        <taxon>Aroideae</taxon>
        <taxon>Colocasieae</taxon>
        <taxon>Colocasia</taxon>
    </lineage>
</organism>
<protein>
    <submittedName>
        <fullName evidence="2">Uncharacterized protein</fullName>
    </submittedName>
</protein>
<sequence length="124" mass="13580">MAAAVRGASPATKSAAKNSPGSPETPFHHPSPENVADLRSRGVMEVSAVLGGNWPKSGRKPLKIFFKLSDRSNVPLSRRPPRRRQGAKAVFCARLSGPPNWVRRKRRKATPRRGRRPKAAAWAP</sequence>
<dbReference type="AlphaFoldDB" id="A0A843W443"/>
<evidence type="ECO:0000256" key="1">
    <source>
        <dbReference type="SAM" id="MobiDB-lite"/>
    </source>
</evidence>
<feature type="compositionally biased region" description="Polar residues" evidence="1">
    <location>
        <begin position="11"/>
        <end position="22"/>
    </location>
</feature>
<accession>A0A843W443</accession>
<dbReference type="Proteomes" id="UP000652761">
    <property type="component" value="Unassembled WGS sequence"/>
</dbReference>
<gene>
    <name evidence="2" type="ORF">Taro_038671</name>
</gene>
<feature type="compositionally biased region" description="Basic and acidic residues" evidence="1">
    <location>
        <begin position="26"/>
        <end position="38"/>
    </location>
</feature>
<keyword evidence="3" id="KW-1185">Reference proteome</keyword>
<name>A0A843W443_COLES</name>
<dbReference type="EMBL" id="NMUH01003489">
    <property type="protein sequence ID" value="MQM05853.1"/>
    <property type="molecule type" value="Genomic_DNA"/>
</dbReference>
<proteinExistence type="predicted"/>